<keyword evidence="2" id="KW-0472">Membrane</keyword>
<feature type="signal peptide" evidence="3">
    <location>
        <begin position="1"/>
        <end position="23"/>
    </location>
</feature>
<evidence type="ECO:0000256" key="1">
    <source>
        <dbReference type="SAM" id="MobiDB-lite"/>
    </source>
</evidence>
<dbReference type="PANTHER" id="PTHR48483:SF1">
    <property type="entry name" value="INTERLEUKIN-12 RECEPTOR SUBUNIT BETA-1-RELATED"/>
    <property type="match status" value="1"/>
</dbReference>
<evidence type="ECO:0000256" key="3">
    <source>
        <dbReference type="SAM" id="SignalP"/>
    </source>
</evidence>
<dbReference type="InterPro" id="IPR053073">
    <property type="entry name" value="IL11/IL27_subunit_beta"/>
</dbReference>
<proteinExistence type="predicted"/>
<keyword evidence="3" id="KW-0732">Signal</keyword>
<organism evidence="5 6">
    <name type="scientific">Solea senegalensis</name>
    <name type="common">Senegalese sole</name>
    <dbReference type="NCBI Taxonomy" id="28829"/>
    <lineage>
        <taxon>Eukaryota</taxon>
        <taxon>Metazoa</taxon>
        <taxon>Chordata</taxon>
        <taxon>Craniata</taxon>
        <taxon>Vertebrata</taxon>
        <taxon>Euteleostomi</taxon>
        <taxon>Actinopterygii</taxon>
        <taxon>Neopterygii</taxon>
        <taxon>Teleostei</taxon>
        <taxon>Neoteleostei</taxon>
        <taxon>Acanthomorphata</taxon>
        <taxon>Carangaria</taxon>
        <taxon>Pleuronectiformes</taxon>
        <taxon>Pleuronectoidei</taxon>
        <taxon>Soleidae</taxon>
        <taxon>Solea</taxon>
    </lineage>
</organism>
<dbReference type="Pfam" id="PF00041">
    <property type="entry name" value="fn3"/>
    <property type="match status" value="1"/>
</dbReference>
<dbReference type="SMART" id="SM00060">
    <property type="entry name" value="FN3"/>
    <property type="match status" value="3"/>
</dbReference>
<feature type="compositionally biased region" description="Basic and acidic residues" evidence="1">
    <location>
        <begin position="599"/>
        <end position="613"/>
    </location>
</feature>
<feature type="transmembrane region" description="Helical" evidence="2">
    <location>
        <begin position="516"/>
        <end position="537"/>
    </location>
</feature>
<comment type="caution">
    <text evidence="5">The sequence shown here is derived from an EMBL/GenBank/DDBJ whole genome shotgun (WGS) entry which is preliminary data.</text>
</comment>
<dbReference type="InterPro" id="IPR003961">
    <property type="entry name" value="FN3_dom"/>
</dbReference>
<feature type="chain" id="PRO_5043910773" evidence="3">
    <location>
        <begin position="24"/>
        <end position="666"/>
    </location>
</feature>
<name>A0AAV6SAB3_SOLSE</name>
<protein>
    <submittedName>
        <fullName evidence="5">Interleukin-6 receptor subunit beta-like isoform X1</fullName>
    </submittedName>
</protein>
<keyword evidence="2" id="KW-1133">Transmembrane helix</keyword>
<evidence type="ECO:0000313" key="6">
    <source>
        <dbReference type="Proteomes" id="UP000693946"/>
    </source>
</evidence>
<sequence>MLTFWISLHGYIIFMFLTTASKGSTCEAPSSPECFRRNASETVYTCEWSTSTTNSNVTFDLYFNKKKFGSIKATSWPIPDELLIKNRPVNISVEAHVDNLSCMSPWRTVELGNIVKYDAPHSISMSWSKNDLVLMWSAAETSPSLAEVWFRRHEHPSESWEKRLINTTLLTARKKISTSWCPKKGLTPGNQVTIGNLTKHSIYQVQIRHRSNLVKSPLWSKWSPVVIVPAELEYKPQVNVTTKLLKGSREVTLTWKPMPHTAAEVTYRLEYTLSSLRCSCPRAAWRRHPITTNNYKMFVPYSAVKISVTARNAAGCSPPAIVQVPAVPIVNLKMCDKTSKHTKKMCKQWYEFQEPDSENVTSASERKLEPNMEPLRRTHLQAYFGYMYYEHMCDGGRPRTVKTCLFYKKEGAPQREPPDFSALSETHNSTTLSWKVIPSVDRRGFLTHYRLCSVEISSADQPTECRNISASLTKYHLENLTPGAKYSISLAGVTQVGEGPKATVTVNTWQEKHVNVWWSFGLLFVFFFITTTCTIILKRIRNKVFPPVPTPVIPDFSSSQLEGQMQEEKEEVHDLMLQLHPEGKSAPDNAEETTVSQHEWSHKEVENDSDDSRTSGGSSDESPGSTDDAPINSGGEEITDLEQLDNEIAILIYRNGLVFDVKTDSP</sequence>
<keyword evidence="2" id="KW-0812">Transmembrane</keyword>
<dbReference type="CDD" id="cd00063">
    <property type="entry name" value="FN3"/>
    <property type="match status" value="2"/>
</dbReference>
<evidence type="ECO:0000313" key="5">
    <source>
        <dbReference type="EMBL" id="KAG7514174.1"/>
    </source>
</evidence>
<keyword evidence="5" id="KW-0675">Receptor</keyword>
<feature type="region of interest" description="Disordered" evidence="1">
    <location>
        <begin position="551"/>
        <end position="640"/>
    </location>
</feature>
<gene>
    <name evidence="5" type="ORF">JOB18_027185</name>
</gene>
<feature type="domain" description="Fibronectin type-III" evidence="4">
    <location>
        <begin position="416"/>
        <end position="512"/>
    </location>
</feature>
<keyword evidence="6" id="KW-1185">Reference proteome</keyword>
<accession>A0AAV6SAB3</accession>
<reference evidence="5 6" key="1">
    <citation type="journal article" date="2021" name="Sci. Rep.">
        <title>Chromosome anchoring in Senegalese sole (Solea senegalensis) reveals sex-associated markers and genome rearrangements in flatfish.</title>
        <authorList>
            <person name="Guerrero-Cozar I."/>
            <person name="Gomez-Garrido J."/>
            <person name="Berbel C."/>
            <person name="Martinez-Blanch J.F."/>
            <person name="Alioto T."/>
            <person name="Claros M.G."/>
            <person name="Gagnaire P.A."/>
            <person name="Manchado M."/>
        </authorList>
    </citation>
    <scope>NUCLEOTIDE SEQUENCE [LARGE SCALE GENOMIC DNA]</scope>
    <source>
        <strain evidence="5">Sse05_10M</strain>
    </source>
</reference>
<dbReference type="PROSITE" id="PS50853">
    <property type="entry name" value="FN3"/>
    <property type="match status" value="2"/>
</dbReference>
<dbReference type="PANTHER" id="PTHR48483">
    <property type="entry name" value="INTERLEUKIN-27 SUBUNIT BETA"/>
    <property type="match status" value="1"/>
</dbReference>
<feature type="domain" description="Fibronectin type-III" evidence="4">
    <location>
        <begin position="236"/>
        <end position="330"/>
    </location>
</feature>
<dbReference type="Proteomes" id="UP000693946">
    <property type="component" value="Linkage Group LG14"/>
</dbReference>
<dbReference type="AlphaFoldDB" id="A0AAV6SAB3"/>
<dbReference type="EMBL" id="JAGKHQ010000006">
    <property type="protein sequence ID" value="KAG7514174.1"/>
    <property type="molecule type" value="Genomic_DNA"/>
</dbReference>
<evidence type="ECO:0000256" key="2">
    <source>
        <dbReference type="SAM" id="Phobius"/>
    </source>
</evidence>
<evidence type="ECO:0000259" key="4">
    <source>
        <dbReference type="PROSITE" id="PS50853"/>
    </source>
</evidence>